<dbReference type="Proteomes" id="UP000799428">
    <property type="component" value="Unassembled WGS sequence"/>
</dbReference>
<evidence type="ECO:0000256" key="1">
    <source>
        <dbReference type="SAM" id="MobiDB-lite"/>
    </source>
</evidence>
<evidence type="ECO:0000313" key="3">
    <source>
        <dbReference type="Proteomes" id="UP000799428"/>
    </source>
</evidence>
<reference evidence="2" key="1">
    <citation type="journal article" date="2020" name="Stud. Mycol.">
        <title>101 Dothideomycetes genomes: a test case for predicting lifestyles and emergence of pathogens.</title>
        <authorList>
            <person name="Haridas S."/>
            <person name="Albert R."/>
            <person name="Binder M."/>
            <person name="Bloem J."/>
            <person name="Labutti K."/>
            <person name="Salamov A."/>
            <person name="Andreopoulos B."/>
            <person name="Baker S."/>
            <person name="Barry K."/>
            <person name="Bills G."/>
            <person name="Bluhm B."/>
            <person name="Cannon C."/>
            <person name="Castanera R."/>
            <person name="Culley D."/>
            <person name="Daum C."/>
            <person name="Ezra D."/>
            <person name="Gonzalez J."/>
            <person name="Henrissat B."/>
            <person name="Kuo A."/>
            <person name="Liang C."/>
            <person name="Lipzen A."/>
            <person name="Lutzoni F."/>
            <person name="Magnuson J."/>
            <person name="Mondo S."/>
            <person name="Nolan M."/>
            <person name="Ohm R."/>
            <person name="Pangilinan J."/>
            <person name="Park H.-J."/>
            <person name="Ramirez L."/>
            <person name="Alfaro M."/>
            <person name="Sun H."/>
            <person name="Tritt A."/>
            <person name="Yoshinaga Y."/>
            <person name="Zwiers L.-H."/>
            <person name="Turgeon B."/>
            <person name="Goodwin S."/>
            <person name="Spatafora J."/>
            <person name="Crous P."/>
            <person name="Grigoriev I."/>
        </authorList>
    </citation>
    <scope>NUCLEOTIDE SEQUENCE</scope>
    <source>
        <strain evidence="2">CBS 279.74</strain>
    </source>
</reference>
<proteinExistence type="predicted"/>
<keyword evidence="3" id="KW-1185">Reference proteome</keyword>
<evidence type="ECO:0000313" key="2">
    <source>
        <dbReference type="EMBL" id="KAF2705829.1"/>
    </source>
</evidence>
<gene>
    <name evidence="2" type="ORF">K504DRAFT_505557</name>
</gene>
<dbReference type="AlphaFoldDB" id="A0A6G1JYZ0"/>
<dbReference type="SUPFAM" id="SSF52047">
    <property type="entry name" value="RNI-like"/>
    <property type="match status" value="1"/>
</dbReference>
<evidence type="ECO:0008006" key="4">
    <source>
        <dbReference type="Google" id="ProtNLM"/>
    </source>
</evidence>
<dbReference type="EMBL" id="MU005777">
    <property type="protein sequence ID" value="KAF2705829.1"/>
    <property type="molecule type" value="Genomic_DNA"/>
</dbReference>
<protein>
    <recommendedName>
        <fullName evidence="4">F-box domain-containing protein</fullName>
    </recommendedName>
</protein>
<name>A0A6G1JYZ0_9PLEO</name>
<feature type="compositionally biased region" description="Acidic residues" evidence="1">
    <location>
        <begin position="112"/>
        <end position="125"/>
    </location>
</feature>
<sequence length="548" mass="61141">MASSTSPVEDKPVTKTSQVIKTPDSITIRLFNLEDAEKIVREALSDPGNSKLIWTIEIETSNPDDEEDDEDIDIQLVENMMGGADLADLLDGAGTDDDAASIDAADERPIGSDDDDDDEDSDDEAKNDTAMNNFCEPIIELLDAIHSSSGSLESFSWDNQPGWWDSKGHRPAAFWTALWKHSSTLQRLRIGFYTHELHNVSVPSPTKPFPLLHDLYIDAGTTHGNDGSAVDSLLSLCPSLTTLDFSWPGCDLDDCQIKNISWDYHYPQLRSLTLYGGDFAPDAFAAFLDRNPSIEVFVDGVDGDCREPYGEQGGPGLKAETLPNVRCVSRASDSARYPEDWFDDKSARKVVHLGLPWTTRDGFAVSETAARELKCLDINASINYWRPDEVDSDDEEEEKKRIRTDPSKPLVKSTRKLLPQLKQLRELGIRMASQSSTMRLPDGSFGSPPGMNEEDVKNILSVLPSSDTQIRALRLWDTAGKALPQSFLDDFPRIPTSLEYLSWEAEVPVLYQLTKQENGKVRARPCEPLRVVPEGRKGDWNEKRILDY</sequence>
<feature type="region of interest" description="Disordered" evidence="1">
    <location>
        <begin position="87"/>
        <end position="130"/>
    </location>
</feature>
<dbReference type="OrthoDB" id="3929397at2759"/>
<dbReference type="InterPro" id="IPR032675">
    <property type="entry name" value="LRR_dom_sf"/>
</dbReference>
<organism evidence="2 3">
    <name type="scientific">Pleomassaria siparia CBS 279.74</name>
    <dbReference type="NCBI Taxonomy" id="1314801"/>
    <lineage>
        <taxon>Eukaryota</taxon>
        <taxon>Fungi</taxon>
        <taxon>Dikarya</taxon>
        <taxon>Ascomycota</taxon>
        <taxon>Pezizomycotina</taxon>
        <taxon>Dothideomycetes</taxon>
        <taxon>Pleosporomycetidae</taxon>
        <taxon>Pleosporales</taxon>
        <taxon>Pleomassariaceae</taxon>
        <taxon>Pleomassaria</taxon>
    </lineage>
</organism>
<dbReference type="Gene3D" id="3.80.10.10">
    <property type="entry name" value="Ribonuclease Inhibitor"/>
    <property type="match status" value="1"/>
</dbReference>
<accession>A0A6G1JYZ0</accession>